<dbReference type="PROSITE" id="PS51029">
    <property type="entry name" value="MADF"/>
    <property type="match status" value="1"/>
</dbReference>
<feature type="domain" description="MADF" evidence="1">
    <location>
        <begin position="21"/>
        <end position="110"/>
    </location>
</feature>
<dbReference type="AlphaFoldDB" id="A0AAN8WIG0"/>
<dbReference type="InterPro" id="IPR006578">
    <property type="entry name" value="MADF-dom"/>
</dbReference>
<dbReference type="Proteomes" id="UP001381693">
    <property type="component" value="Unassembled WGS sequence"/>
</dbReference>
<gene>
    <name evidence="2" type="ORF">SK128_028172</name>
</gene>
<dbReference type="SMART" id="SM00595">
    <property type="entry name" value="MADF"/>
    <property type="match status" value="1"/>
</dbReference>
<accession>A0AAN8WIG0</accession>
<feature type="non-terminal residue" evidence="2">
    <location>
        <position position="1"/>
    </location>
</feature>
<evidence type="ECO:0000259" key="1">
    <source>
        <dbReference type="PROSITE" id="PS51029"/>
    </source>
</evidence>
<reference evidence="2 3" key="1">
    <citation type="submission" date="2023-11" db="EMBL/GenBank/DDBJ databases">
        <title>Halocaridina rubra genome assembly.</title>
        <authorList>
            <person name="Smith C."/>
        </authorList>
    </citation>
    <scope>NUCLEOTIDE SEQUENCE [LARGE SCALE GENOMIC DNA]</scope>
    <source>
        <strain evidence="2">EP-1</strain>
        <tissue evidence="2">Whole</tissue>
    </source>
</reference>
<dbReference type="Pfam" id="PF10545">
    <property type="entry name" value="MADF_DNA_bdg"/>
    <property type="match status" value="1"/>
</dbReference>
<protein>
    <recommendedName>
        <fullName evidence="1">MADF domain-containing protein</fullName>
    </recommendedName>
</protein>
<evidence type="ECO:0000313" key="3">
    <source>
        <dbReference type="Proteomes" id="UP001381693"/>
    </source>
</evidence>
<dbReference type="PANTHER" id="PTHR21505">
    <property type="entry name" value="MADF DOMAIN-CONTAINING PROTEIN-RELATED"/>
    <property type="match status" value="1"/>
</dbReference>
<dbReference type="EMBL" id="JAXCGZ010023250">
    <property type="protein sequence ID" value="KAK7014793.1"/>
    <property type="molecule type" value="Genomic_DNA"/>
</dbReference>
<comment type="caution">
    <text evidence="2">The sequence shown here is derived from an EMBL/GenBank/DDBJ whole genome shotgun (WGS) entry which is preliminary data.</text>
</comment>
<organism evidence="2 3">
    <name type="scientific">Halocaridina rubra</name>
    <name type="common">Hawaiian red shrimp</name>
    <dbReference type="NCBI Taxonomy" id="373956"/>
    <lineage>
        <taxon>Eukaryota</taxon>
        <taxon>Metazoa</taxon>
        <taxon>Ecdysozoa</taxon>
        <taxon>Arthropoda</taxon>
        <taxon>Crustacea</taxon>
        <taxon>Multicrustacea</taxon>
        <taxon>Malacostraca</taxon>
        <taxon>Eumalacostraca</taxon>
        <taxon>Eucarida</taxon>
        <taxon>Decapoda</taxon>
        <taxon>Pleocyemata</taxon>
        <taxon>Caridea</taxon>
        <taxon>Atyoidea</taxon>
        <taxon>Atyidae</taxon>
        <taxon>Halocaridina</taxon>
    </lineage>
</organism>
<proteinExistence type="predicted"/>
<evidence type="ECO:0000313" key="2">
    <source>
        <dbReference type="EMBL" id="KAK7014793.1"/>
    </source>
</evidence>
<sequence length="137" mass="16163">PQEGFDVESNKINWSQETTIEFIEEYRKFAVLWDTRLTDYKTNHAKLDALQGLAEKFNCDVPMVKKKIKNLWTAFCCEHKCQAKKTGSSPIKRSIWFVYDLLIFLLDVDNPRPGYSSEVEPQAEQPMRVEASYYFYY</sequence>
<name>A0AAN8WIG0_HALRR</name>
<dbReference type="PANTHER" id="PTHR21505:SF8">
    <property type="entry name" value="DPT-YFP REPRESSOR BY OVEREXPRESSION, ISOFORM D-RELATED"/>
    <property type="match status" value="1"/>
</dbReference>
<keyword evidence="3" id="KW-1185">Reference proteome</keyword>